<organism evidence="1 2">
    <name type="scientific">Lactobacillus colini</name>
    <dbReference type="NCBI Taxonomy" id="1819254"/>
    <lineage>
        <taxon>Bacteria</taxon>
        <taxon>Bacillati</taxon>
        <taxon>Bacillota</taxon>
        <taxon>Bacilli</taxon>
        <taxon>Lactobacillales</taxon>
        <taxon>Lactobacillaceae</taxon>
        <taxon>Lactobacillus</taxon>
    </lineage>
</organism>
<evidence type="ECO:0000313" key="2">
    <source>
        <dbReference type="Proteomes" id="UP001519292"/>
    </source>
</evidence>
<dbReference type="EMBL" id="JAGGLU010000006">
    <property type="protein sequence ID" value="MBP2058095.1"/>
    <property type="molecule type" value="Genomic_DNA"/>
</dbReference>
<accession>A0ABS4MEI2</accession>
<gene>
    <name evidence="1" type="ORF">J2Z60_001272</name>
</gene>
<name>A0ABS4MEI2_9LACO</name>
<dbReference type="Proteomes" id="UP001519292">
    <property type="component" value="Unassembled WGS sequence"/>
</dbReference>
<dbReference type="SUPFAM" id="SSF52540">
    <property type="entry name" value="P-loop containing nucleoside triphosphate hydrolases"/>
    <property type="match status" value="1"/>
</dbReference>
<keyword evidence="2" id="KW-1185">Reference proteome</keyword>
<reference evidence="1 2" key="1">
    <citation type="submission" date="2021-03" db="EMBL/GenBank/DDBJ databases">
        <title>Genomic Encyclopedia of Type Strains, Phase IV (KMG-IV): sequencing the most valuable type-strain genomes for metagenomic binning, comparative biology and taxonomic classification.</title>
        <authorList>
            <person name="Goeker M."/>
        </authorList>
    </citation>
    <scope>NUCLEOTIDE SEQUENCE [LARGE SCALE GENOMIC DNA]</scope>
    <source>
        <strain evidence="1 2">DSM 101872</strain>
    </source>
</reference>
<proteinExistence type="predicted"/>
<evidence type="ECO:0000313" key="1">
    <source>
        <dbReference type="EMBL" id="MBP2058095.1"/>
    </source>
</evidence>
<sequence>MLVEFTVENYASFKDRTTLSAETGARLRKLKDTNTFFEKKPALLKSLLLFGPNGSGKSQLINALMTMASHVVNPTHAVTDKLRYNPFLFSDETKSADTFFEIKIETKNKIYTYSLSYNRTL</sequence>
<dbReference type="InterPro" id="IPR027417">
    <property type="entry name" value="P-loop_NTPase"/>
</dbReference>
<protein>
    <submittedName>
        <fullName evidence="1">AAA15 family ATPase/GTPase</fullName>
    </submittedName>
</protein>
<dbReference type="Gene3D" id="3.40.50.300">
    <property type="entry name" value="P-loop containing nucleotide triphosphate hydrolases"/>
    <property type="match status" value="1"/>
</dbReference>
<comment type="caution">
    <text evidence="1">The sequence shown here is derived from an EMBL/GenBank/DDBJ whole genome shotgun (WGS) entry which is preliminary data.</text>
</comment>
<dbReference type="RefSeq" id="WP_209686842.1">
    <property type="nucleotide sequence ID" value="NZ_JAGGLU010000006.1"/>
</dbReference>